<reference evidence="4" key="1">
    <citation type="journal article" date="2019" name="Int. J. Syst. Evol. Microbiol.">
        <title>The Global Catalogue of Microorganisms (GCM) 10K type strain sequencing project: providing services to taxonomists for standard genome sequencing and annotation.</title>
        <authorList>
            <consortium name="The Broad Institute Genomics Platform"/>
            <consortium name="The Broad Institute Genome Sequencing Center for Infectious Disease"/>
            <person name="Wu L."/>
            <person name="Ma J."/>
        </authorList>
    </citation>
    <scope>NUCLEOTIDE SEQUENCE [LARGE SCALE GENOMIC DNA]</scope>
    <source>
        <strain evidence="4">JCM 16083</strain>
    </source>
</reference>
<dbReference type="EMBL" id="BAAAFH010000021">
    <property type="protein sequence ID" value="GAA0876079.1"/>
    <property type="molecule type" value="Genomic_DNA"/>
</dbReference>
<dbReference type="InterPro" id="IPR013766">
    <property type="entry name" value="Thioredoxin_domain"/>
</dbReference>
<dbReference type="CDD" id="cd02966">
    <property type="entry name" value="TlpA_like_family"/>
    <property type="match status" value="1"/>
</dbReference>
<dbReference type="Pfam" id="PF00578">
    <property type="entry name" value="AhpC-TSA"/>
    <property type="match status" value="1"/>
</dbReference>
<comment type="caution">
    <text evidence="3">The sequence shown here is derived from an EMBL/GenBank/DDBJ whole genome shotgun (WGS) entry which is preliminary data.</text>
</comment>
<evidence type="ECO:0000313" key="4">
    <source>
        <dbReference type="Proteomes" id="UP001501126"/>
    </source>
</evidence>
<dbReference type="InterPro" id="IPR000866">
    <property type="entry name" value="AhpC/TSA"/>
</dbReference>
<dbReference type="PANTHER" id="PTHR42852">
    <property type="entry name" value="THIOL:DISULFIDE INTERCHANGE PROTEIN DSBE"/>
    <property type="match status" value="1"/>
</dbReference>
<gene>
    <name evidence="3" type="ORF">GCM10009118_24890</name>
</gene>
<feature type="domain" description="Thioredoxin" evidence="2">
    <location>
        <begin position="37"/>
        <end position="183"/>
    </location>
</feature>
<protein>
    <recommendedName>
        <fullName evidence="2">Thioredoxin domain-containing protein</fullName>
    </recommendedName>
</protein>
<feature type="signal peptide" evidence="1">
    <location>
        <begin position="1"/>
        <end position="26"/>
    </location>
</feature>
<keyword evidence="1" id="KW-0732">Signal</keyword>
<keyword evidence="4" id="KW-1185">Reference proteome</keyword>
<accession>A0ABP3Y3E3</accession>
<dbReference type="InterPro" id="IPR050553">
    <property type="entry name" value="Thioredoxin_ResA/DsbE_sf"/>
</dbReference>
<sequence>MFTCKQTFFALVITVCVPFLLTAQQADESARSLFHYPWLHKHLPVSELTTYEGEKTKLFEPESARLYVFNFWFSDCPPCLNEISWLNRIEQEFKGKNIRFIAISFDDRETHSEIIHHHPFSFEQFYLDRNEIYTNQLVMGFPTTVITDEKGTVLYSKAGGAADEEGAKKIYFLLTEELKKYSNDK</sequence>
<dbReference type="SUPFAM" id="SSF52833">
    <property type="entry name" value="Thioredoxin-like"/>
    <property type="match status" value="1"/>
</dbReference>
<dbReference type="Proteomes" id="UP001501126">
    <property type="component" value="Unassembled WGS sequence"/>
</dbReference>
<dbReference type="PROSITE" id="PS51352">
    <property type="entry name" value="THIOREDOXIN_2"/>
    <property type="match status" value="1"/>
</dbReference>
<feature type="chain" id="PRO_5045116553" description="Thioredoxin domain-containing protein" evidence="1">
    <location>
        <begin position="27"/>
        <end position="185"/>
    </location>
</feature>
<dbReference type="PANTHER" id="PTHR42852:SF17">
    <property type="entry name" value="THIOREDOXIN-LIKE PROTEIN HI_1115"/>
    <property type="match status" value="1"/>
</dbReference>
<name>A0ABP3Y3E3_9FLAO</name>
<evidence type="ECO:0000256" key="1">
    <source>
        <dbReference type="SAM" id="SignalP"/>
    </source>
</evidence>
<evidence type="ECO:0000259" key="2">
    <source>
        <dbReference type="PROSITE" id="PS51352"/>
    </source>
</evidence>
<dbReference type="Gene3D" id="3.40.30.10">
    <property type="entry name" value="Glutaredoxin"/>
    <property type="match status" value="1"/>
</dbReference>
<organism evidence="3 4">
    <name type="scientific">Wandonia haliotis</name>
    <dbReference type="NCBI Taxonomy" id="574963"/>
    <lineage>
        <taxon>Bacteria</taxon>
        <taxon>Pseudomonadati</taxon>
        <taxon>Bacteroidota</taxon>
        <taxon>Flavobacteriia</taxon>
        <taxon>Flavobacteriales</taxon>
        <taxon>Crocinitomicaceae</taxon>
        <taxon>Wandonia</taxon>
    </lineage>
</organism>
<proteinExistence type="predicted"/>
<evidence type="ECO:0000313" key="3">
    <source>
        <dbReference type="EMBL" id="GAA0876079.1"/>
    </source>
</evidence>
<dbReference type="InterPro" id="IPR036249">
    <property type="entry name" value="Thioredoxin-like_sf"/>
</dbReference>
<dbReference type="RefSeq" id="WP_343788246.1">
    <property type="nucleotide sequence ID" value="NZ_BAAAFH010000021.1"/>
</dbReference>